<dbReference type="Gene3D" id="2.60.420.10">
    <property type="entry name" value="Maltose phosphorylase, domain 3"/>
    <property type="match status" value="1"/>
</dbReference>
<evidence type="ECO:0000256" key="3">
    <source>
        <dbReference type="ARBA" id="ARBA00022679"/>
    </source>
</evidence>
<evidence type="ECO:0000259" key="7">
    <source>
        <dbReference type="Pfam" id="PF03633"/>
    </source>
</evidence>
<feature type="domain" description="Glycoside hydrolase family 65 central catalytic" evidence="6">
    <location>
        <begin position="333"/>
        <end position="688"/>
    </location>
</feature>
<proteinExistence type="inferred from homology"/>
<evidence type="ECO:0000256" key="2">
    <source>
        <dbReference type="ARBA" id="ARBA00022676"/>
    </source>
</evidence>
<dbReference type="GO" id="GO:0005975">
    <property type="term" value="P:carbohydrate metabolic process"/>
    <property type="evidence" value="ECO:0007669"/>
    <property type="project" value="InterPro"/>
</dbReference>
<dbReference type="InterPro" id="IPR005196">
    <property type="entry name" value="Glyco_hydro_65_N"/>
</dbReference>
<protein>
    <submittedName>
        <fullName evidence="9">Alpha,alpha-trehalose phosphorylase</fullName>
    </submittedName>
</protein>
<dbReference type="InterPro" id="IPR012341">
    <property type="entry name" value="6hp_glycosidase-like_sf"/>
</dbReference>
<evidence type="ECO:0000259" key="8">
    <source>
        <dbReference type="Pfam" id="PF03636"/>
    </source>
</evidence>
<feature type="domain" description="Glycoside hydrolase family 65 N-terminal" evidence="8">
    <location>
        <begin position="21"/>
        <end position="275"/>
    </location>
</feature>
<dbReference type="GO" id="GO:0030246">
    <property type="term" value="F:carbohydrate binding"/>
    <property type="evidence" value="ECO:0007669"/>
    <property type="project" value="InterPro"/>
</dbReference>
<accession>A0A285INB9</accession>
<feature type="binding site" evidence="5">
    <location>
        <begin position="601"/>
        <end position="602"/>
    </location>
    <ligand>
        <name>substrate</name>
    </ligand>
</feature>
<feature type="active site" description="Proton donor" evidence="4">
    <location>
        <position position="497"/>
    </location>
</feature>
<dbReference type="OrthoDB" id="9816160at2"/>
<dbReference type="PIRSF" id="PIRSF036289">
    <property type="entry name" value="Glycosyl_hydrolase_malt_phosph"/>
    <property type="match status" value="1"/>
</dbReference>
<keyword evidence="3" id="KW-0808">Transferase</keyword>
<dbReference type="InterPro" id="IPR017045">
    <property type="entry name" value="Malt_Pase/Glycosyl_Hdrlase"/>
</dbReference>
<gene>
    <name evidence="9" type="ORF">SAMN06297280_1297</name>
</gene>
<dbReference type="EMBL" id="OBEB01000002">
    <property type="protein sequence ID" value="SNY49227.1"/>
    <property type="molecule type" value="Genomic_DNA"/>
</dbReference>
<evidence type="ECO:0000256" key="4">
    <source>
        <dbReference type="PIRSR" id="PIRSR036289-50"/>
    </source>
</evidence>
<evidence type="ECO:0000256" key="1">
    <source>
        <dbReference type="ARBA" id="ARBA00006768"/>
    </source>
</evidence>
<evidence type="ECO:0000256" key="5">
    <source>
        <dbReference type="PIRSR" id="PIRSR036289-51"/>
    </source>
</evidence>
<feature type="binding site" evidence="5">
    <location>
        <begin position="367"/>
        <end position="368"/>
    </location>
    <ligand>
        <name>substrate</name>
    </ligand>
</feature>
<dbReference type="GO" id="GO:0004553">
    <property type="term" value="F:hydrolase activity, hydrolyzing O-glycosyl compounds"/>
    <property type="evidence" value="ECO:0007669"/>
    <property type="project" value="TreeGrafter"/>
</dbReference>
<dbReference type="Pfam" id="PF03633">
    <property type="entry name" value="Glyco_hydro_65C"/>
    <property type="match status" value="1"/>
</dbReference>
<comment type="similarity">
    <text evidence="1">Belongs to the glycosyl hydrolase 65 family.</text>
</comment>
<dbReference type="SUPFAM" id="SSF74650">
    <property type="entry name" value="Galactose mutarotase-like"/>
    <property type="match status" value="1"/>
</dbReference>
<name>A0A285INB9_9GAMM</name>
<dbReference type="Pfam" id="PF03636">
    <property type="entry name" value="Glyco_hydro_65N"/>
    <property type="match status" value="1"/>
</dbReference>
<reference evidence="10" key="1">
    <citation type="submission" date="2017-09" db="EMBL/GenBank/DDBJ databases">
        <authorList>
            <person name="Varghese N."/>
            <person name="Submissions S."/>
        </authorList>
    </citation>
    <scope>NUCLEOTIDE SEQUENCE [LARGE SCALE GENOMIC DNA]</scope>
    <source>
        <strain evidence="10">CGMCC 1.12461</strain>
    </source>
</reference>
<sequence>MTMQADITKALGVAPWQLADDSYRPELHMLKETLLSLGNGYIGSRGSFDEALPAGVNHCEGTYLNGVYSSEPITYGESAYGFARNNHKMLQVANGKVMQLTVDGETVTISGASSHSRQLDLKTGVLERQWQWQGQSGKRLQLHSRRFISQANPHLLAIELTITALNFSGDIQLDSLLDAGYPGFQKKDDPRVGIMSIADSLRLLQQSCDSEQAMMLHQAHGSGSTVAAAISHQLPAAAKWAANHQNEHCISQQFQLSLTEGEPLTLHKLVVYCHSNEQGDVSKLQQQANTLLQQASAQSFASHLAAHQQYWSQFWQQADVKIGGDTALQQGIRFNLFSLAQAAGRNGTSNIGAKGLTGPGYDGHYFWDTEIYVVPVLSLTQPETARQLLSHRYSQLDAARTRARQMSHSRGALYPWRTIGGEECSAYFPAGTAQYHINAAIAYAIRSYYLATADNDFIREMGAEMLLETSRLWLELGFFNPRHGNRFEIHQVTGPDEYTAIVNNNFYTNAMVQLQLEFSLQIFAKFPELALKLGVSDSELANWQRAAENMYLPYDEQLAVQAQDDSFLTKKPWDFANTPSDKYPLLLHYHPLVIYRHQVLKQADTVLANVLLDNRVSPAQKARDLAYYEPLTTHDSSLSGCIHSIAFAESGSIEQAHAFFGDSARMDLDNHHGNTDVGVHIACMAGSWLSLVMGFAGLRVRNDGLYFQPRLPHGLPELEFRLCYQGRVLKVSLSKQQACYQLISGEPLTLHHAGQPLQLSVAAPLQCTTGA</sequence>
<feature type="domain" description="Glycoside hydrolase family 65 C-terminal" evidence="7">
    <location>
        <begin position="698"/>
        <end position="759"/>
    </location>
</feature>
<dbReference type="Proteomes" id="UP000219353">
    <property type="component" value="Unassembled WGS sequence"/>
</dbReference>
<dbReference type="InterPro" id="IPR005195">
    <property type="entry name" value="Glyco_hydro_65_M"/>
</dbReference>
<dbReference type="InterPro" id="IPR005194">
    <property type="entry name" value="Glyco_hydro_65_C"/>
</dbReference>
<evidence type="ECO:0000259" key="6">
    <source>
        <dbReference type="Pfam" id="PF03632"/>
    </source>
</evidence>
<dbReference type="InterPro" id="IPR008928">
    <property type="entry name" value="6-hairpin_glycosidase_sf"/>
</dbReference>
<dbReference type="PANTHER" id="PTHR11051">
    <property type="entry name" value="GLYCOSYL HYDROLASE-RELATED"/>
    <property type="match status" value="1"/>
</dbReference>
<dbReference type="Gene3D" id="2.70.98.40">
    <property type="entry name" value="Glycoside hydrolase, family 65, N-terminal domain"/>
    <property type="match status" value="1"/>
</dbReference>
<dbReference type="InterPro" id="IPR011013">
    <property type="entry name" value="Gal_mutarotase_sf_dom"/>
</dbReference>
<dbReference type="RefSeq" id="WP_097110582.1">
    <property type="nucleotide sequence ID" value="NZ_OBEB01000002.1"/>
</dbReference>
<organism evidence="9 10">
    <name type="scientific">Arsukibacterium tuosuense</name>
    <dbReference type="NCBI Taxonomy" id="1323745"/>
    <lineage>
        <taxon>Bacteria</taxon>
        <taxon>Pseudomonadati</taxon>
        <taxon>Pseudomonadota</taxon>
        <taxon>Gammaproteobacteria</taxon>
        <taxon>Chromatiales</taxon>
        <taxon>Chromatiaceae</taxon>
        <taxon>Arsukibacterium</taxon>
    </lineage>
</organism>
<evidence type="ECO:0000313" key="9">
    <source>
        <dbReference type="EMBL" id="SNY49227.1"/>
    </source>
</evidence>
<evidence type="ECO:0000313" key="10">
    <source>
        <dbReference type="Proteomes" id="UP000219353"/>
    </source>
</evidence>
<dbReference type="SUPFAM" id="SSF48208">
    <property type="entry name" value="Six-hairpin glycosidases"/>
    <property type="match status" value="1"/>
</dbReference>
<dbReference type="AlphaFoldDB" id="A0A285INB9"/>
<keyword evidence="2" id="KW-0328">Glycosyltransferase</keyword>
<keyword evidence="10" id="KW-1185">Reference proteome</keyword>
<dbReference type="InterPro" id="IPR037018">
    <property type="entry name" value="GH65_N"/>
</dbReference>
<dbReference type="Pfam" id="PF03632">
    <property type="entry name" value="Glyco_hydro_65m"/>
    <property type="match status" value="1"/>
</dbReference>
<dbReference type="PANTHER" id="PTHR11051:SF8">
    <property type="entry name" value="PROTEIN-GLUCOSYLGALACTOSYLHYDROXYLYSINE GLUCOSIDASE"/>
    <property type="match status" value="1"/>
</dbReference>
<dbReference type="Gene3D" id="1.50.10.10">
    <property type="match status" value="1"/>
</dbReference>
<dbReference type="GO" id="GO:0016757">
    <property type="term" value="F:glycosyltransferase activity"/>
    <property type="evidence" value="ECO:0007669"/>
    <property type="project" value="UniProtKB-KW"/>
</dbReference>